<dbReference type="EMBL" id="JABXYM010000001">
    <property type="protein sequence ID" value="MCR6096978.1"/>
    <property type="molecule type" value="Genomic_DNA"/>
</dbReference>
<dbReference type="Proteomes" id="UP001057753">
    <property type="component" value="Unassembled WGS sequence"/>
</dbReference>
<dbReference type="RefSeq" id="WP_257821449.1">
    <property type="nucleotide sequence ID" value="NZ_JABXYM010000001.1"/>
</dbReference>
<comment type="caution">
    <text evidence="1">The sequence shown here is derived from an EMBL/GenBank/DDBJ whole genome shotgun (WGS) entry which is preliminary data.</text>
</comment>
<dbReference type="AlphaFoldDB" id="A0A9Q4FZN5"/>
<evidence type="ECO:0000313" key="2">
    <source>
        <dbReference type="Proteomes" id="UP001057753"/>
    </source>
</evidence>
<protein>
    <submittedName>
        <fullName evidence="1">Post-transcriptional regulator</fullName>
    </submittedName>
</protein>
<accession>A0A9Q4FZN5</accession>
<proteinExistence type="predicted"/>
<organism evidence="1 2">
    <name type="scientific">Salipaludibacillus agaradhaerens</name>
    <name type="common">Bacillus agaradhaerens</name>
    <dbReference type="NCBI Taxonomy" id="76935"/>
    <lineage>
        <taxon>Bacteria</taxon>
        <taxon>Bacillati</taxon>
        <taxon>Bacillota</taxon>
        <taxon>Bacilli</taxon>
        <taxon>Bacillales</taxon>
        <taxon>Bacillaceae</taxon>
    </lineage>
</organism>
<sequence>MVNEQWSYWKMKLEPVIQSKVEEWKILGYEKISEKDVWECFMIKVEKSKERPEKIRSHWMVSELFSLKVNDYMNLVTVAAYKGPEWFHNEQPVDFRLNQFEDDSS</sequence>
<dbReference type="InterPro" id="IPR025716">
    <property type="entry name" value="Post-transcriptional_regulator"/>
</dbReference>
<evidence type="ECO:0000313" key="1">
    <source>
        <dbReference type="EMBL" id="MCR6096978.1"/>
    </source>
</evidence>
<gene>
    <name evidence="1" type="ORF">HXA33_10455</name>
</gene>
<keyword evidence="2" id="KW-1185">Reference proteome</keyword>
<dbReference type="Pfam" id="PF13797">
    <property type="entry name" value="Post_transc_reg"/>
    <property type="match status" value="1"/>
</dbReference>
<name>A0A9Q4FZN5_SALAG</name>
<reference evidence="1" key="1">
    <citation type="submission" date="2020-06" db="EMBL/GenBank/DDBJ databases">
        <title>Insight into the genomes of haloalkaliphilic bacilli from Kenyan soda lakes.</title>
        <authorList>
            <person name="Mwirichia R."/>
            <person name="Villamizar G.C."/>
            <person name="Poehlein A."/>
            <person name="Mugweru J."/>
            <person name="Kipnyargis A."/>
            <person name="Kiplimo D."/>
            <person name="Orwa P."/>
            <person name="Daniel R."/>
        </authorList>
    </citation>
    <scope>NUCLEOTIDE SEQUENCE</scope>
    <source>
        <strain evidence="1">B1096_S55</strain>
    </source>
</reference>